<sequence>MNRARGTDAVTIETGTVRLCADVTFPGGEIQGVVLFAHGSGSSRLSPRNRGVAGVLVRHGLVTVLLDLLTEEEEKLDRFTREYRFDIPLLAERLVSATDWVLEYPPLEDLPIGFFGASTGAAAALIAAAERPQYVAAVVSRGGRPDLAGAALPGVQAPTLLIVGGHDTEVIALNRAAAAQMTCETELSIVPGATHLFEEPGTLDQVCELAVDWFRRHLRPTS</sequence>
<dbReference type="AlphaFoldDB" id="A0A2G1UGZ9"/>
<name>A0A2G1UGZ9_9GAMM</name>
<dbReference type="EMBL" id="NTFH01000015">
    <property type="protein sequence ID" value="PHQ13781.1"/>
    <property type="molecule type" value="Genomic_DNA"/>
</dbReference>
<feature type="domain" description="Dienelactone hydrolase" evidence="1">
    <location>
        <begin position="94"/>
        <end position="201"/>
    </location>
</feature>
<reference evidence="2 3" key="1">
    <citation type="submission" date="2017-09" db="EMBL/GenBank/DDBJ databases">
        <title>The draft genome sequences of Marinobacter sp. PWS21.</title>
        <authorList>
            <person name="Cao J."/>
        </authorList>
    </citation>
    <scope>NUCLEOTIDE SEQUENCE [LARGE SCALE GENOMIC DNA]</scope>
    <source>
        <strain evidence="2 3">PWS21</strain>
    </source>
</reference>
<protein>
    <submittedName>
        <fullName evidence="2">Hydrolase</fullName>
    </submittedName>
</protein>
<dbReference type="SUPFAM" id="SSF53474">
    <property type="entry name" value="alpha/beta-Hydrolases"/>
    <property type="match status" value="1"/>
</dbReference>
<proteinExistence type="predicted"/>
<dbReference type="InterPro" id="IPR050261">
    <property type="entry name" value="FrsA_esterase"/>
</dbReference>
<keyword evidence="3" id="KW-1185">Reference proteome</keyword>
<gene>
    <name evidence="2" type="ORF">CLH61_16850</name>
</gene>
<dbReference type="InterPro" id="IPR029058">
    <property type="entry name" value="AB_hydrolase_fold"/>
</dbReference>
<dbReference type="Gene3D" id="3.40.50.1820">
    <property type="entry name" value="alpha/beta hydrolase"/>
    <property type="match status" value="1"/>
</dbReference>
<dbReference type="Proteomes" id="UP000231409">
    <property type="component" value="Unassembled WGS sequence"/>
</dbReference>
<dbReference type="InterPro" id="IPR002925">
    <property type="entry name" value="Dienelactn_hydro"/>
</dbReference>
<accession>A0A2G1UGZ9</accession>
<comment type="caution">
    <text evidence="2">The sequence shown here is derived from an EMBL/GenBank/DDBJ whole genome shotgun (WGS) entry which is preliminary data.</text>
</comment>
<organism evidence="2 3">
    <name type="scientific">Marinobacter profundi</name>
    <dbReference type="NCBI Taxonomy" id="2666256"/>
    <lineage>
        <taxon>Bacteria</taxon>
        <taxon>Pseudomonadati</taxon>
        <taxon>Pseudomonadota</taxon>
        <taxon>Gammaproteobacteria</taxon>
        <taxon>Pseudomonadales</taxon>
        <taxon>Marinobacteraceae</taxon>
        <taxon>Marinobacter</taxon>
    </lineage>
</organism>
<keyword evidence="2" id="KW-0378">Hydrolase</keyword>
<evidence type="ECO:0000259" key="1">
    <source>
        <dbReference type="Pfam" id="PF01738"/>
    </source>
</evidence>
<dbReference type="GO" id="GO:0016787">
    <property type="term" value="F:hydrolase activity"/>
    <property type="evidence" value="ECO:0007669"/>
    <property type="project" value="UniProtKB-KW"/>
</dbReference>
<dbReference type="Pfam" id="PF01738">
    <property type="entry name" value="DLH"/>
    <property type="match status" value="1"/>
</dbReference>
<evidence type="ECO:0000313" key="3">
    <source>
        <dbReference type="Proteomes" id="UP000231409"/>
    </source>
</evidence>
<evidence type="ECO:0000313" key="2">
    <source>
        <dbReference type="EMBL" id="PHQ13781.1"/>
    </source>
</evidence>
<dbReference type="RefSeq" id="WP_099615929.1">
    <property type="nucleotide sequence ID" value="NZ_KZ319377.1"/>
</dbReference>
<dbReference type="PANTHER" id="PTHR22946">
    <property type="entry name" value="DIENELACTONE HYDROLASE DOMAIN-CONTAINING PROTEIN-RELATED"/>
    <property type="match status" value="1"/>
</dbReference>